<accession>A0ABT1G2T8</accession>
<evidence type="ECO:0000256" key="1">
    <source>
        <dbReference type="ARBA" id="ARBA00001954"/>
    </source>
</evidence>
<dbReference type="InterPro" id="IPR005123">
    <property type="entry name" value="Oxoglu/Fe-dep_dioxygenase_dom"/>
</dbReference>
<organism evidence="7 8">
    <name type="scientific">Corynebacterium stercoris</name>
    <dbReference type="NCBI Taxonomy" id="2943490"/>
    <lineage>
        <taxon>Bacteria</taxon>
        <taxon>Bacillati</taxon>
        <taxon>Actinomycetota</taxon>
        <taxon>Actinomycetes</taxon>
        <taxon>Mycobacteriales</taxon>
        <taxon>Corynebacteriaceae</taxon>
        <taxon>Corynebacterium</taxon>
    </lineage>
</organism>
<dbReference type="Gene3D" id="2.60.120.590">
    <property type="entry name" value="Alpha-ketoglutarate-dependent dioxygenase AlkB-like"/>
    <property type="match status" value="1"/>
</dbReference>
<keyword evidence="8" id="KW-1185">Reference proteome</keyword>
<evidence type="ECO:0000259" key="6">
    <source>
        <dbReference type="PROSITE" id="PS51471"/>
    </source>
</evidence>
<keyword evidence="2" id="KW-0479">Metal-binding</keyword>
<dbReference type="EMBL" id="JAMFTQ010000009">
    <property type="protein sequence ID" value="MCP1388132.1"/>
    <property type="molecule type" value="Genomic_DNA"/>
</dbReference>
<evidence type="ECO:0000256" key="2">
    <source>
        <dbReference type="ARBA" id="ARBA00022723"/>
    </source>
</evidence>
<dbReference type="Proteomes" id="UP001204000">
    <property type="component" value="Unassembled WGS sequence"/>
</dbReference>
<dbReference type="Pfam" id="PF13532">
    <property type="entry name" value="2OG-FeII_Oxy_2"/>
    <property type="match status" value="1"/>
</dbReference>
<keyword evidence="5" id="KW-0408">Iron</keyword>
<dbReference type="PANTHER" id="PTHR16557">
    <property type="entry name" value="ALKYLATED DNA REPAIR PROTEIN ALKB-RELATED"/>
    <property type="match status" value="1"/>
</dbReference>
<comment type="cofactor">
    <cofactor evidence="1">
        <name>Fe(2+)</name>
        <dbReference type="ChEBI" id="CHEBI:29033"/>
    </cofactor>
</comment>
<dbReference type="GO" id="GO:0051213">
    <property type="term" value="F:dioxygenase activity"/>
    <property type="evidence" value="ECO:0007669"/>
    <property type="project" value="UniProtKB-KW"/>
</dbReference>
<dbReference type="InterPro" id="IPR037151">
    <property type="entry name" value="AlkB-like_sf"/>
</dbReference>
<evidence type="ECO:0000313" key="7">
    <source>
        <dbReference type="EMBL" id="MCP1388132.1"/>
    </source>
</evidence>
<dbReference type="PANTHER" id="PTHR16557:SF2">
    <property type="entry name" value="NUCLEIC ACID DIOXYGENASE ALKBH1"/>
    <property type="match status" value="1"/>
</dbReference>
<name>A0ABT1G2T8_9CORY</name>
<gene>
    <name evidence="7" type="ORF">M5J20_08020</name>
</gene>
<dbReference type="PROSITE" id="PS51471">
    <property type="entry name" value="FE2OG_OXY"/>
    <property type="match status" value="1"/>
</dbReference>
<keyword evidence="4" id="KW-0560">Oxidoreductase</keyword>
<evidence type="ECO:0000313" key="8">
    <source>
        <dbReference type="Proteomes" id="UP001204000"/>
    </source>
</evidence>
<dbReference type="RefSeq" id="WP_253578308.1">
    <property type="nucleotide sequence ID" value="NZ_JAMFTQ010000009.1"/>
</dbReference>
<comment type="caution">
    <text evidence="7">The sequence shown here is derived from an EMBL/GenBank/DDBJ whole genome shotgun (WGS) entry which is preliminary data.</text>
</comment>
<evidence type="ECO:0000256" key="4">
    <source>
        <dbReference type="ARBA" id="ARBA00023002"/>
    </source>
</evidence>
<sequence>MLFDAAEIPRQPAHLAPGVVHLPGFVSIDEQCALVTQARELAKHVAGTPVAMRQPRVGAGQMTTWMLSLGWFWATNPYRLVQEVQGHPVPPVPENYQEIAGRVMAAARKIDPLVGPTPNVETALVNFYPPNTGMGMHVDAEERSENAVVSLSIGEETVFRIEVGETNVDTLLMSGDALVFGGPARRARHGVLRVKPGTGPEGTSLADGRINITMRQVM</sequence>
<dbReference type="InterPro" id="IPR004574">
    <property type="entry name" value="Alkb"/>
</dbReference>
<dbReference type="InterPro" id="IPR027450">
    <property type="entry name" value="AlkB-like"/>
</dbReference>
<dbReference type="SUPFAM" id="SSF51197">
    <property type="entry name" value="Clavaminate synthase-like"/>
    <property type="match status" value="1"/>
</dbReference>
<evidence type="ECO:0000256" key="5">
    <source>
        <dbReference type="ARBA" id="ARBA00023004"/>
    </source>
</evidence>
<proteinExistence type="predicted"/>
<protein>
    <submittedName>
        <fullName evidence="7">Alpha-ketoglutarate-dependent dioxygenase AlkB</fullName>
    </submittedName>
</protein>
<evidence type="ECO:0000256" key="3">
    <source>
        <dbReference type="ARBA" id="ARBA00022964"/>
    </source>
</evidence>
<feature type="domain" description="Fe2OG dioxygenase" evidence="6">
    <location>
        <begin position="119"/>
        <end position="218"/>
    </location>
</feature>
<reference evidence="7" key="1">
    <citation type="submission" date="2022-05" db="EMBL/GenBank/DDBJ databases">
        <title>Corynebacterium sp. TA-R-1 sp. nov., isolated from human feces.</title>
        <authorList>
            <person name="Shamsuzzaman M."/>
            <person name="Dahal R.H."/>
        </authorList>
    </citation>
    <scope>NUCLEOTIDE SEQUENCE</scope>
    <source>
        <strain evidence="7">TA-R-1</strain>
    </source>
</reference>
<keyword evidence="3 7" id="KW-0223">Dioxygenase</keyword>